<dbReference type="PANTHER" id="PTHR35585:SF1">
    <property type="entry name" value="HHE DOMAIN PROTEIN (AFU_ORTHOLOGUE AFUA_4G00730)"/>
    <property type="match status" value="1"/>
</dbReference>
<sequence length="198" mass="23125">MKNESVGIQDINVIDLILIDHRYIKECVEVMIDEKADKRQKMSLAKGFLEAVHIHSQTEKKAIYAPLVSNEELHFNILEAEIEHGIIDQKIRSIKAKMARARVLRDEHEAELKVLAELIKKHIIEEESEILPKIMEAVDDATLTELGIHYMKLRKFSPRDLQDYPQLQDELIEWKDSIQKVSSEFLTKMDKFVENLQH</sequence>
<evidence type="ECO:0000313" key="4">
    <source>
        <dbReference type="Proteomes" id="UP001324634"/>
    </source>
</evidence>
<name>A0AAX4HLN2_9BACT</name>
<dbReference type="PANTHER" id="PTHR35585">
    <property type="entry name" value="HHE DOMAIN PROTEIN (AFU_ORTHOLOGUE AFUA_4G00730)"/>
    <property type="match status" value="1"/>
</dbReference>
<evidence type="ECO:0000313" key="3">
    <source>
        <dbReference type="EMBL" id="WPU64169.1"/>
    </source>
</evidence>
<dbReference type="InterPro" id="IPR012312">
    <property type="entry name" value="Hemerythrin-like"/>
</dbReference>
<dbReference type="KEGG" id="psti:SOO65_15855"/>
<dbReference type="EMBL" id="CP139487">
    <property type="protein sequence ID" value="WPU64169.1"/>
    <property type="molecule type" value="Genomic_DNA"/>
</dbReference>
<evidence type="ECO:0000256" key="1">
    <source>
        <dbReference type="SAM" id="Coils"/>
    </source>
</evidence>
<evidence type="ECO:0000259" key="2">
    <source>
        <dbReference type="Pfam" id="PF01814"/>
    </source>
</evidence>
<organism evidence="3 4">
    <name type="scientific">Peredibacter starrii</name>
    <dbReference type="NCBI Taxonomy" id="28202"/>
    <lineage>
        <taxon>Bacteria</taxon>
        <taxon>Pseudomonadati</taxon>
        <taxon>Bdellovibrionota</taxon>
        <taxon>Bacteriovoracia</taxon>
        <taxon>Bacteriovoracales</taxon>
        <taxon>Bacteriovoracaceae</taxon>
        <taxon>Peredibacter</taxon>
    </lineage>
</organism>
<dbReference type="Gene3D" id="1.20.120.520">
    <property type="entry name" value="nmb1532 protein domain like"/>
    <property type="match status" value="1"/>
</dbReference>
<keyword evidence="4" id="KW-1185">Reference proteome</keyword>
<dbReference type="AlphaFoldDB" id="A0AAX4HLN2"/>
<feature type="domain" description="Hemerythrin-like" evidence="2">
    <location>
        <begin position="13"/>
        <end position="134"/>
    </location>
</feature>
<dbReference type="Proteomes" id="UP001324634">
    <property type="component" value="Chromosome"/>
</dbReference>
<accession>A0AAX4HLN2</accession>
<dbReference type="Pfam" id="PF01814">
    <property type="entry name" value="Hemerythrin"/>
    <property type="match status" value="1"/>
</dbReference>
<keyword evidence="1" id="KW-0175">Coiled coil</keyword>
<dbReference type="RefSeq" id="WP_321392446.1">
    <property type="nucleotide sequence ID" value="NZ_CP139487.1"/>
</dbReference>
<gene>
    <name evidence="3" type="ORF">SOO65_15855</name>
</gene>
<reference evidence="3 4" key="1">
    <citation type="submission" date="2023-11" db="EMBL/GenBank/DDBJ databases">
        <title>Peredibacter starrii A3.12.</title>
        <authorList>
            <person name="Mitchell R.J."/>
        </authorList>
    </citation>
    <scope>NUCLEOTIDE SEQUENCE [LARGE SCALE GENOMIC DNA]</scope>
    <source>
        <strain evidence="3 4">A3.12</strain>
    </source>
</reference>
<feature type="coiled-coil region" evidence="1">
    <location>
        <begin position="91"/>
        <end position="125"/>
    </location>
</feature>
<proteinExistence type="predicted"/>
<protein>
    <submittedName>
        <fullName evidence="3">Hemerythrin domain-containing protein</fullName>
    </submittedName>
</protein>